<dbReference type="GO" id="GO:0045892">
    <property type="term" value="P:negative regulation of DNA-templated transcription"/>
    <property type="evidence" value="ECO:0007669"/>
    <property type="project" value="UniProtKB-ARBA"/>
</dbReference>
<evidence type="ECO:0000313" key="6">
    <source>
        <dbReference type="Proteomes" id="UP000326671"/>
    </source>
</evidence>
<dbReference type="InterPro" id="IPR029016">
    <property type="entry name" value="GAF-like_dom_sf"/>
</dbReference>
<dbReference type="AlphaFoldDB" id="A0A5J5IAP7"/>
<dbReference type="CDD" id="cd06170">
    <property type="entry name" value="LuxR_C_like"/>
    <property type="match status" value="1"/>
</dbReference>
<name>A0A5J5IAP7_9BACI</name>
<evidence type="ECO:0000256" key="1">
    <source>
        <dbReference type="ARBA" id="ARBA00023015"/>
    </source>
</evidence>
<reference evidence="5 6" key="1">
    <citation type="submission" date="2019-09" db="EMBL/GenBank/DDBJ databases">
        <title>Whole genome sequences of isolates from the Mars Exploration Rovers.</title>
        <authorList>
            <person name="Seuylemezian A."/>
            <person name="Vaishampayan P."/>
        </authorList>
    </citation>
    <scope>NUCLEOTIDE SEQUENCE [LARGE SCALE GENOMIC DNA]</scope>
    <source>
        <strain evidence="5 6">MER_TA_151</strain>
    </source>
</reference>
<dbReference type="PANTHER" id="PTHR44688">
    <property type="entry name" value="DNA-BINDING TRANSCRIPTIONAL ACTIVATOR DEVR_DOSR"/>
    <property type="match status" value="1"/>
</dbReference>
<keyword evidence="6" id="KW-1185">Reference proteome</keyword>
<evidence type="ECO:0000256" key="2">
    <source>
        <dbReference type="ARBA" id="ARBA00023125"/>
    </source>
</evidence>
<dbReference type="PANTHER" id="PTHR44688:SF16">
    <property type="entry name" value="DNA-BINDING TRANSCRIPTIONAL ACTIVATOR DEVR_DOSR"/>
    <property type="match status" value="1"/>
</dbReference>
<keyword evidence="1" id="KW-0805">Transcription regulation</keyword>
<feature type="domain" description="HTH luxR-type" evidence="4">
    <location>
        <begin position="286"/>
        <end position="351"/>
    </location>
</feature>
<dbReference type="Pfam" id="PF00196">
    <property type="entry name" value="GerE"/>
    <property type="match status" value="1"/>
</dbReference>
<dbReference type="EMBL" id="VYKL01000003">
    <property type="protein sequence ID" value="KAA9032371.1"/>
    <property type="molecule type" value="Genomic_DNA"/>
</dbReference>
<keyword evidence="2" id="KW-0238">DNA-binding</keyword>
<gene>
    <name evidence="5" type="ORF">F4V44_00200</name>
</gene>
<dbReference type="PROSITE" id="PS50043">
    <property type="entry name" value="HTH_LUXR_2"/>
    <property type="match status" value="1"/>
</dbReference>
<comment type="caution">
    <text evidence="5">The sequence shown here is derived from an EMBL/GenBank/DDBJ whole genome shotgun (WGS) entry which is preliminary data.</text>
</comment>
<dbReference type="Proteomes" id="UP000326671">
    <property type="component" value="Unassembled WGS sequence"/>
</dbReference>
<dbReference type="InterPro" id="IPR036388">
    <property type="entry name" value="WH-like_DNA-bd_sf"/>
</dbReference>
<proteinExistence type="predicted"/>
<dbReference type="OrthoDB" id="2612750at2"/>
<dbReference type="InterPro" id="IPR000792">
    <property type="entry name" value="Tscrpt_reg_LuxR_C"/>
</dbReference>
<dbReference type="SUPFAM" id="SSF46894">
    <property type="entry name" value="C-terminal effector domain of the bipartite response regulators"/>
    <property type="match status" value="1"/>
</dbReference>
<dbReference type="PRINTS" id="PR00038">
    <property type="entry name" value="HTHLUXR"/>
</dbReference>
<evidence type="ECO:0000256" key="3">
    <source>
        <dbReference type="ARBA" id="ARBA00023163"/>
    </source>
</evidence>
<evidence type="ECO:0000259" key="4">
    <source>
        <dbReference type="PROSITE" id="PS50043"/>
    </source>
</evidence>
<dbReference type="RefSeq" id="WP_150437975.1">
    <property type="nucleotide sequence ID" value="NZ_VYKL01000003.1"/>
</dbReference>
<organism evidence="5 6">
    <name type="scientific">Niallia endozanthoxylica</name>
    <dbReference type="NCBI Taxonomy" id="2036016"/>
    <lineage>
        <taxon>Bacteria</taxon>
        <taxon>Bacillati</taxon>
        <taxon>Bacillota</taxon>
        <taxon>Bacilli</taxon>
        <taxon>Bacillales</taxon>
        <taxon>Bacillaceae</taxon>
        <taxon>Niallia</taxon>
    </lineage>
</organism>
<dbReference type="Gene3D" id="3.30.450.40">
    <property type="match status" value="1"/>
</dbReference>
<dbReference type="PROSITE" id="PS00622">
    <property type="entry name" value="HTH_LUXR_1"/>
    <property type="match status" value="1"/>
</dbReference>
<protein>
    <recommendedName>
        <fullName evidence="4">HTH luxR-type domain-containing protein</fullName>
    </recommendedName>
</protein>
<dbReference type="SUPFAM" id="SSF55781">
    <property type="entry name" value="GAF domain-like"/>
    <property type="match status" value="1"/>
</dbReference>
<dbReference type="GO" id="GO:0003677">
    <property type="term" value="F:DNA binding"/>
    <property type="evidence" value="ECO:0007669"/>
    <property type="project" value="UniProtKB-KW"/>
</dbReference>
<keyword evidence="3" id="KW-0804">Transcription</keyword>
<evidence type="ECO:0000313" key="5">
    <source>
        <dbReference type="EMBL" id="KAA9032371.1"/>
    </source>
</evidence>
<dbReference type="SMART" id="SM00421">
    <property type="entry name" value="HTH_LUXR"/>
    <property type="match status" value="1"/>
</dbReference>
<dbReference type="InterPro" id="IPR016032">
    <property type="entry name" value="Sig_transdc_resp-reg_C-effctor"/>
</dbReference>
<sequence>MTALQMNLSSADYEKITRLIHTLSMSFKKGTTELQHLLSEYFGYHSSIFWRIDQNGNLSHPINHHISDKFLENYVGHFQNQDYLHPRQHLHRFPNEIVLRLEDVTELKEYEASDYYKEFMKQHKYYHEMVVTFHSRNQFNGVLGIAKTKSQGAFTEKDRTIFRTLAPIISNLLHLESAYEEQRKEKEMLEAFADKNHTGLILLDQQYQVIYMNQSAFRMSKEASTAKNLDRFIESLFFRAGNNLAGSSVLHLQGYTIKVIAHHEPFLSKESRFAVIIEKEENQPNVMTVDHQLTKREHEICCYLKKGWTYKQISETLFISVHTVNKHIKNIYRKMDVNSRAALQAKLLNGLGESV</sequence>
<accession>A0A5J5IAP7</accession>
<dbReference type="Gene3D" id="1.10.10.10">
    <property type="entry name" value="Winged helix-like DNA-binding domain superfamily/Winged helix DNA-binding domain"/>
    <property type="match status" value="1"/>
</dbReference>